<gene>
    <name evidence="2" type="ORF">H9841_09305</name>
</gene>
<reference evidence="2" key="2">
    <citation type="submission" date="2021-04" db="EMBL/GenBank/DDBJ databases">
        <authorList>
            <person name="Gilroy R."/>
        </authorList>
    </citation>
    <scope>NUCLEOTIDE SEQUENCE</scope>
    <source>
        <strain evidence="2">ChiBcec16_6824</strain>
    </source>
</reference>
<sequence length="48" mass="5238">MELDAGGIWILAGIVGFVVAAIAIPVAVVVLRRRARRLEAAIQAEYYR</sequence>
<feature type="transmembrane region" description="Helical" evidence="1">
    <location>
        <begin position="6"/>
        <end position="31"/>
    </location>
</feature>
<keyword evidence="1" id="KW-1133">Transmembrane helix</keyword>
<keyword evidence="1" id="KW-0812">Transmembrane</keyword>
<comment type="caution">
    <text evidence="2">The sequence shown here is derived from an EMBL/GenBank/DDBJ whole genome shotgun (WGS) entry which is preliminary data.</text>
</comment>
<organism evidence="2 3">
    <name type="scientific">Candidatus Flavonifractor merdigallinarum</name>
    <dbReference type="NCBI Taxonomy" id="2838589"/>
    <lineage>
        <taxon>Bacteria</taxon>
        <taxon>Bacillati</taxon>
        <taxon>Bacillota</taxon>
        <taxon>Clostridia</taxon>
        <taxon>Eubacteriales</taxon>
        <taxon>Oscillospiraceae</taxon>
        <taxon>Flavonifractor</taxon>
    </lineage>
</organism>
<name>A0A9D2BZ88_9FIRM</name>
<dbReference type="Proteomes" id="UP000823868">
    <property type="component" value="Unassembled WGS sequence"/>
</dbReference>
<evidence type="ECO:0000313" key="3">
    <source>
        <dbReference type="Proteomes" id="UP000823868"/>
    </source>
</evidence>
<accession>A0A9D2BZ88</accession>
<keyword evidence="1" id="KW-0472">Membrane</keyword>
<evidence type="ECO:0000313" key="2">
    <source>
        <dbReference type="EMBL" id="HIY22082.1"/>
    </source>
</evidence>
<proteinExistence type="predicted"/>
<protein>
    <submittedName>
        <fullName evidence="2">Uncharacterized protein</fullName>
    </submittedName>
</protein>
<dbReference type="EMBL" id="DXDX01000171">
    <property type="protein sequence ID" value="HIY22082.1"/>
    <property type="molecule type" value="Genomic_DNA"/>
</dbReference>
<dbReference type="AlphaFoldDB" id="A0A9D2BZ88"/>
<reference evidence="2" key="1">
    <citation type="journal article" date="2021" name="PeerJ">
        <title>Extensive microbial diversity within the chicken gut microbiome revealed by metagenomics and culture.</title>
        <authorList>
            <person name="Gilroy R."/>
            <person name="Ravi A."/>
            <person name="Getino M."/>
            <person name="Pursley I."/>
            <person name="Horton D.L."/>
            <person name="Alikhan N.F."/>
            <person name="Baker D."/>
            <person name="Gharbi K."/>
            <person name="Hall N."/>
            <person name="Watson M."/>
            <person name="Adriaenssens E.M."/>
            <person name="Foster-Nyarko E."/>
            <person name="Jarju S."/>
            <person name="Secka A."/>
            <person name="Antonio M."/>
            <person name="Oren A."/>
            <person name="Chaudhuri R.R."/>
            <person name="La Ragione R."/>
            <person name="Hildebrand F."/>
            <person name="Pallen M.J."/>
        </authorList>
    </citation>
    <scope>NUCLEOTIDE SEQUENCE</scope>
    <source>
        <strain evidence="2">ChiBcec16_6824</strain>
    </source>
</reference>
<evidence type="ECO:0000256" key="1">
    <source>
        <dbReference type="SAM" id="Phobius"/>
    </source>
</evidence>